<comment type="caution">
    <text evidence="2">The sequence shown here is derived from an EMBL/GenBank/DDBJ whole genome shotgun (WGS) entry which is preliminary data.</text>
</comment>
<feature type="compositionally biased region" description="Basic and acidic residues" evidence="1">
    <location>
        <begin position="75"/>
        <end position="95"/>
    </location>
</feature>
<organism evidence="2 3">
    <name type="scientific">Caenorhabditis nigoni</name>
    <dbReference type="NCBI Taxonomy" id="1611254"/>
    <lineage>
        <taxon>Eukaryota</taxon>
        <taxon>Metazoa</taxon>
        <taxon>Ecdysozoa</taxon>
        <taxon>Nematoda</taxon>
        <taxon>Chromadorea</taxon>
        <taxon>Rhabditida</taxon>
        <taxon>Rhabditina</taxon>
        <taxon>Rhabditomorpha</taxon>
        <taxon>Rhabditoidea</taxon>
        <taxon>Rhabditidae</taxon>
        <taxon>Peloderinae</taxon>
        <taxon>Caenorhabditis</taxon>
    </lineage>
</organism>
<name>A0A2G5V414_9PELO</name>
<dbReference type="EMBL" id="PDUG01000002">
    <property type="protein sequence ID" value="PIC46525.1"/>
    <property type="molecule type" value="Genomic_DNA"/>
</dbReference>
<evidence type="ECO:0000313" key="2">
    <source>
        <dbReference type="EMBL" id="PIC46525.1"/>
    </source>
</evidence>
<feature type="region of interest" description="Disordered" evidence="1">
    <location>
        <begin position="14"/>
        <end position="50"/>
    </location>
</feature>
<feature type="compositionally biased region" description="Polar residues" evidence="1">
    <location>
        <begin position="21"/>
        <end position="30"/>
    </location>
</feature>
<dbReference type="AlphaFoldDB" id="A0A2G5V414"/>
<accession>A0A2G5V414</accession>
<feature type="compositionally biased region" description="Basic and acidic residues" evidence="1">
    <location>
        <begin position="31"/>
        <end position="50"/>
    </location>
</feature>
<sequence>MKLLSPAFKFKNSAKHEKESCTSNQGTSSDTPEKLEENREDAKEQKKSKEQLEYGNLVFGIETQMDNLCSGMSRGCDESRCKKNKEDGCFRSGME</sequence>
<evidence type="ECO:0000313" key="3">
    <source>
        <dbReference type="Proteomes" id="UP000230233"/>
    </source>
</evidence>
<reference evidence="3" key="1">
    <citation type="submission" date="2017-10" db="EMBL/GenBank/DDBJ databases">
        <title>Rapid genome shrinkage in a self-fertile nematode reveals novel sperm competition proteins.</title>
        <authorList>
            <person name="Yin D."/>
            <person name="Schwarz E.M."/>
            <person name="Thomas C.G."/>
            <person name="Felde R.L."/>
            <person name="Korf I.F."/>
            <person name="Cutter A.D."/>
            <person name="Schartner C.M."/>
            <person name="Ralston E.J."/>
            <person name="Meyer B.J."/>
            <person name="Haag E.S."/>
        </authorList>
    </citation>
    <scope>NUCLEOTIDE SEQUENCE [LARGE SCALE GENOMIC DNA]</scope>
    <source>
        <strain evidence="3">JU1422</strain>
    </source>
</reference>
<protein>
    <submittedName>
        <fullName evidence="2">Uncharacterized protein</fullName>
    </submittedName>
</protein>
<keyword evidence="3" id="KW-1185">Reference proteome</keyword>
<feature type="region of interest" description="Disordered" evidence="1">
    <location>
        <begin position="72"/>
        <end position="95"/>
    </location>
</feature>
<proteinExistence type="predicted"/>
<dbReference type="Proteomes" id="UP000230233">
    <property type="component" value="Chromosome II"/>
</dbReference>
<evidence type="ECO:0000256" key="1">
    <source>
        <dbReference type="SAM" id="MobiDB-lite"/>
    </source>
</evidence>
<gene>
    <name evidence="2" type="primary">Cnig_chr_II.g6188</name>
    <name evidence="2" type="ORF">B9Z55_006188</name>
</gene>